<accession>A0ABV0C2S9</accession>
<dbReference type="RefSeq" id="WP_346583390.1">
    <property type="nucleotide sequence ID" value="NZ_JBDJNQ010000018.1"/>
</dbReference>
<protein>
    <submittedName>
        <fullName evidence="1">DUF6088 family protein</fullName>
    </submittedName>
</protein>
<evidence type="ECO:0000313" key="2">
    <source>
        <dbReference type="Proteomes" id="UP001409291"/>
    </source>
</evidence>
<dbReference type="Proteomes" id="UP001409291">
    <property type="component" value="Unassembled WGS sequence"/>
</dbReference>
<organism evidence="1 2">
    <name type="scientific">Sphingobacterium kitahiroshimense</name>
    <dbReference type="NCBI Taxonomy" id="470446"/>
    <lineage>
        <taxon>Bacteria</taxon>
        <taxon>Pseudomonadati</taxon>
        <taxon>Bacteroidota</taxon>
        <taxon>Sphingobacteriia</taxon>
        <taxon>Sphingobacteriales</taxon>
        <taxon>Sphingobacteriaceae</taxon>
        <taxon>Sphingobacterium</taxon>
    </lineage>
</organism>
<sequence length="256" mass="29105">MINWTKLYICSKQKGIKTTDYISNTIGRLPKGYVFTYTDFTTEVNKKEAVIKALNRMVVSGKIAKLAKGKYYKPESTPFGNLEPSQFQVVKDLLEDDGKIIGYLTGYSIYTQLGLTTQVSNTIQIGRNEIRPILQRDRYTIKFIKQKNTITKENIPLLQLLDSIRYIKKIPDSDASSACLRFITLLKNLSEKEINTLVRLSQKYPPATRALLGALLEEIGIIQFQEVLQKSLNPITKYKLSGVDSVLKASEKWNLL</sequence>
<name>A0ABV0C2S9_9SPHI</name>
<dbReference type="Pfam" id="PF19570">
    <property type="entry name" value="DUF6088"/>
    <property type="match status" value="1"/>
</dbReference>
<comment type="caution">
    <text evidence="1">The sequence shown here is derived from an EMBL/GenBank/DDBJ whole genome shotgun (WGS) entry which is preliminary data.</text>
</comment>
<gene>
    <name evidence="1" type="ORF">ABE541_24830</name>
</gene>
<proteinExistence type="predicted"/>
<evidence type="ECO:0000313" key="1">
    <source>
        <dbReference type="EMBL" id="MEN5380508.1"/>
    </source>
</evidence>
<reference evidence="1 2" key="1">
    <citation type="submission" date="2024-04" db="EMBL/GenBank/DDBJ databases">
        <title>WGS of bacteria from Torrens River.</title>
        <authorList>
            <person name="Wyrsch E.R."/>
            <person name="Drigo B."/>
        </authorList>
    </citation>
    <scope>NUCLEOTIDE SEQUENCE [LARGE SCALE GENOMIC DNA]</scope>
    <source>
        <strain evidence="1 2">TWI391</strain>
    </source>
</reference>
<dbReference type="EMBL" id="JBDJNQ010000018">
    <property type="protein sequence ID" value="MEN5380508.1"/>
    <property type="molecule type" value="Genomic_DNA"/>
</dbReference>
<dbReference type="InterPro" id="IPR045738">
    <property type="entry name" value="DUF6088"/>
</dbReference>
<keyword evidence="2" id="KW-1185">Reference proteome</keyword>